<proteinExistence type="predicted"/>
<evidence type="ECO:0000259" key="2">
    <source>
        <dbReference type="Pfam" id="PF01764"/>
    </source>
</evidence>
<name>A0A448ZCV4_9STRA</name>
<sequence length="421" mass="47631">MPAKQELDVFIHDMLAMSAFCYHFHSIRTIVRSKDNTTVKTGFLGFGKPREIKFFRPELIITRNSGIERDPNQQLLHDITPAAIQEFIENNRSLFQDDDMDGSLEFDPSDTKKDEPFLVEGVLKEQMEDNLKIIDYDDRFSTDKGGLVYMIVTNLTQKTITVCFRGTIGTTDMHTDRDFRLNTEAFFGSEDDFSVPKSESHNPATHNGFTTYLTSNRETDSIERPYAQRILACLNAEFGNNKDVKGKGFKLFVTGHSLGGGLANLFAFRAAQLKARGDKAVEHLPDMIKALTFAAPCVGNEGYEAEFQALEKKGFLRHIRVANEEDVVPTNCISLPFSLAIKGDTSLYRQNGVNLQFHPDKTCDIVYGNTKSMLSQFSPTRSLNTHYLTEYRVRVGKPENEKVYDQTIEDIYKEATNNFAA</sequence>
<dbReference type="Gene3D" id="3.40.50.1820">
    <property type="entry name" value="alpha/beta hydrolase"/>
    <property type="match status" value="1"/>
</dbReference>
<dbReference type="SUPFAM" id="SSF53474">
    <property type="entry name" value="alpha/beta-Hydrolases"/>
    <property type="match status" value="1"/>
</dbReference>
<dbReference type="PANTHER" id="PTHR45856:SF24">
    <property type="entry name" value="FUNGAL LIPASE-LIKE DOMAIN-CONTAINING PROTEIN"/>
    <property type="match status" value="1"/>
</dbReference>
<dbReference type="InterPro" id="IPR051218">
    <property type="entry name" value="Sec_MonoDiacylglyc_Lipase"/>
</dbReference>
<reference evidence="3 4" key="1">
    <citation type="submission" date="2019-01" db="EMBL/GenBank/DDBJ databases">
        <authorList>
            <person name="Ferrante I. M."/>
        </authorList>
    </citation>
    <scope>NUCLEOTIDE SEQUENCE [LARGE SCALE GENOMIC DNA]</scope>
    <source>
        <strain evidence="3 4">B856</strain>
    </source>
</reference>
<feature type="domain" description="Fungal lipase-type" evidence="2">
    <location>
        <begin position="162"/>
        <end position="330"/>
    </location>
</feature>
<feature type="compositionally biased region" description="Polar residues" evidence="1">
    <location>
        <begin position="201"/>
        <end position="211"/>
    </location>
</feature>
<dbReference type="CDD" id="cd00519">
    <property type="entry name" value="Lipase_3"/>
    <property type="match status" value="1"/>
</dbReference>
<dbReference type="InterPro" id="IPR029058">
    <property type="entry name" value="AB_hydrolase_fold"/>
</dbReference>
<protein>
    <recommendedName>
        <fullName evidence="2">Fungal lipase-type domain-containing protein</fullName>
    </recommendedName>
</protein>
<gene>
    <name evidence="3" type="ORF">PSNMU_V1.4_AUG-EV-PASAV3_0067340</name>
</gene>
<accession>A0A448ZCV4</accession>
<keyword evidence="4" id="KW-1185">Reference proteome</keyword>
<dbReference type="Pfam" id="PF01764">
    <property type="entry name" value="Lipase_3"/>
    <property type="match status" value="1"/>
</dbReference>
<dbReference type="GO" id="GO:0006629">
    <property type="term" value="P:lipid metabolic process"/>
    <property type="evidence" value="ECO:0007669"/>
    <property type="project" value="InterPro"/>
</dbReference>
<evidence type="ECO:0000313" key="3">
    <source>
        <dbReference type="EMBL" id="VEU39868.1"/>
    </source>
</evidence>
<dbReference type="PANTHER" id="PTHR45856">
    <property type="entry name" value="ALPHA/BETA-HYDROLASES SUPERFAMILY PROTEIN"/>
    <property type="match status" value="1"/>
</dbReference>
<feature type="region of interest" description="Disordered" evidence="1">
    <location>
        <begin position="192"/>
        <end position="211"/>
    </location>
</feature>
<dbReference type="EMBL" id="CAACVS010000241">
    <property type="protein sequence ID" value="VEU39868.1"/>
    <property type="molecule type" value="Genomic_DNA"/>
</dbReference>
<dbReference type="InterPro" id="IPR002921">
    <property type="entry name" value="Fungal_lipase-type"/>
</dbReference>
<dbReference type="Proteomes" id="UP000291116">
    <property type="component" value="Unassembled WGS sequence"/>
</dbReference>
<evidence type="ECO:0000256" key="1">
    <source>
        <dbReference type="SAM" id="MobiDB-lite"/>
    </source>
</evidence>
<dbReference type="AlphaFoldDB" id="A0A448ZCV4"/>
<organism evidence="3 4">
    <name type="scientific">Pseudo-nitzschia multistriata</name>
    <dbReference type="NCBI Taxonomy" id="183589"/>
    <lineage>
        <taxon>Eukaryota</taxon>
        <taxon>Sar</taxon>
        <taxon>Stramenopiles</taxon>
        <taxon>Ochrophyta</taxon>
        <taxon>Bacillariophyta</taxon>
        <taxon>Bacillariophyceae</taxon>
        <taxon>Bacillariophycidae</taxon>
        <taxon>Bacillariales</taxon>
        <taxon>Bacillariaceae</taxon>
        <taxon>Pseudo-nitzschia</taxon>
    </lineage>
</organism>
<dbReference type="OrthoDB" id="41339at2759"/>
<evidence type="ECO:0000313" key="4">
    <source>
        <dbReference type="Proteomes" id="UP000291116"/>
    </source>
</evidence>